<evidence type="ECO:0000256" key="5">
    <source>
        <dbReference type="ARBA" id="ARBA00022840"/>
    </source>
</evidence>
<organism evidence="10 11">
    <name type="scientific">Rhamnella rubrinervis</name>
    <dbReference type="NCBI Taxonomy" id="2594499"/>
    <lineage>
        <taxon>Eukaryota</taxon>
        <taxon>Viridiplantae</taxon>
        <taxon>Streptophyta</taxon>
        <taxon>Embryophyta</taxon>
        <taxon>Tracheophyta</taxon>
        <taxon>Spermatophyta</taxon>
        <taxon>Magnoliopsida</taxon>
        <taxon>eudicotyledons</taxon>
        <taxon>Gunneridae</taxon>
        <taxon>Pentapetalae</taxon>
        <taxon>rosids</taxon>
        <taxon>fabids</taxon>
        <taxon>Rosales</taxon>
        <taxon>Rhamnaceae</taxon>
        <taxon>rhamnoid group</taxon>
        <taxon>Rhamneae</taxon>
        <taxon>Rhamnella</taxon>
    </lineage>
</organism>
<dbReference type="PROSITE" id="PS51450">
    <property type="entry name" value="LRR"/>
    <property type="match status" value="1"/>
</dbReference>
<comment type="similarity">
    <text evidence="1">Belongs to the disease resistance NB-LRR family.</text>
</comment>
<accession>A0A8K0DUN8</accession>
<dbReference type="Proteomes" id="UP000796880">
    <property type="component" value="Unassembled WGS sequence"/>
</dbReference>
<evidence type="ECO:0000313" key="11">
    <source>
        <dbReference type="Proteomes" id="UP000796880"/>
    </source>
</evidence>
<dbReference type="AlphaFoldDB" id="A0A8K0DUN8"/>
<dbReference type="Pfam" id="PF23598">
    <property type="entry name" value="LRR_14"/>
    <property type="match status" value="1"/>
</dbReference>
<gene>
    <name evidence="10" type="ORF">FNV43_RR25492</name>
</gene>
<dbReference type="PANTHER" id="PTHR33463">
    <property type="entry name" value="NB-ARC DOMAIN-CONTAINING PROTEIN-RELATED"/>
    <property type="match status" value="1"/>
</dbReference>
<evidence type="ECO:0000256" key="4">
    <source>
        <dbReference type="ARBA" id="ARBA00022821"/>
    </source>
</evidence>
<dbReference type="InterPro" id="IPR050905">
    <property type="entry name" value="Plant_NBS-LRR"/>
</dbReference>
<dbReference type="Gene3D" id="3.40.50.300">
    <property type="entry name" value="P-loop containing nucleotide triphosphate hydrolases"/>
    <property type="match status" value="1"/>
</dbReference>
<dbReference type="OrthoDB" id="1751378at2759"/>
<dbReference type="InterPro" id="IPR032675">
    <property type="entry name" value="LRR_dom_sf"/>
</dbReference>
<dbReference type="PANTHER" id="PTHR33463:SF198">
    <property type="entry name" value="RPP4C3"/>
    <property type="match status" value="1"/>
</dbReference>
<dbReference type="EMBL" id="VOIH02000011">
    <property type="protein sequence ID" value="KAF3434389.1"/>
    <property type="molecule type" value="Genomic_DNA"/>
</dbReference>
<dbReference type="InterPro" id="IPR042197">
    <property type="entry name" value="Apaf_helical"/>
</dbReference>
<feature type="domain" description="NB-ARC" evidence="7">
    <location>
        <begin position="159"/>
        <end position="322"/>
    </location>
</feature>
<dbReference type="Gene3D" id="1.10.8.430">
    <property type="entry name" value="Helical domain of apoptotic protease-activating factors"/>
    <property type="match status" value="1"/>
</dbReference>
<evidence type="ECO:0000256" key="1">
    <source>
        <dbReference type="ARBA" id="ARBA00008894"/>
    </source>
</evidence>
<feature type="coiled-coil region" evidence="6">
    <location>
        <begin position="33"/>
        <end position="67"/>
    </location>
</feature>
<dbReference type="GO" id="GO:0006952">
    <property type="term" value="P:defense response"/>
    <property type="evidence" value="ECO:0007669"/>
    <property type="project" value="UniProtKB-KW"/>
</dbReference>
<protein>
    <recommendedName>
        <fullName evidence="12">Disease resistance protein</fullName>
    </recommendedName>
</protein>
<proteinExistence type="inferred from homology"/>
<dbReference type="SUPFAM" id="SSF52058">
    <property type="entry name" value="L domain-like"/>
    <property type="match status" value="2"/>
</dbReference>
<keyword evidence="3" id="KW-0547">Nucleotide-binding</keyword>
<dbReference type="InterPro" id="IPR002182">
    <property type="entry name" value="NB-ARC"/>
</dbReference>
<dbReference type="PRINTS" id="PR00364">
    <property type="entry name" value="DISEASERSIST"/>
</dbReference>
<dbReference type="SUPFAM" id="SSF52540">
    <property type="entry name" value="P-loop containing nucleoside triphosphate hydrolases"/>
    <property type="match status" value="1"/>
</dbReference>
<evidence type="ECO:0000259" key="8">
    <source>
        <dbReference type="Pfam" id="PF23247"/>
    </source>
</evidence>
<feature type="domain" description="Disease resistance R13L4/SHOC-2-like LRR" evidence="9">
    <location>
        <begin position="570"/>
        <end position="707"/>
    </location>
</feature>
<keyword evidence="4" id="KW-0611">Plant defense</keyword>
<comment type="caution">
    <text evidence="10">The sequence shown here is derived from an EMBL/GenBank/DDBJ whole genome shotgun (WGS) entry which is preliminary data.</text>
</comment>
<evidence type="ECO:0000256" key="6">
    <source>
        <dbReference type="SAM" id="Coils"/>
    </source>
</evidence>
<feature type="domain" description="Disease resistance protein At4g27190-like leucine-rich repeats" evidence="8">
    <location>
        <begin position="1048"/>
        <end position="1150"/>
    </location>
</feature>
<evidence type="ECO:0000256" key="3">
    <source>
        <dbReference type="ARBA" id="ARBA00022741"/>
    </source>
</evidence>
<dbReference type="GO" id="GO:0005524">
    <property type="term" value="F:ATP binding"/>
    <property type="evidence" value="ECO:0007669"/>
    <property type="project" value="UniProtKB-KW"/>
</dbReference>
<dbReference type="Gene3D" id="3.80.10.10">
    <property type="entry name" value="Ribonuclease Inhibitor"/>
    <property type="match status" value="2"/>
</dbReference>
<keyword evidence="11" id="KW-1185">Reference proteome</keyword>
<name>A0A8K0DUN8_9ROSA</name>
<dbReference type="InterPro" id="IPR027417">
    <property type="entry name" value="P-loop_NTPase"/>
</dbReference>
<evidence type="ECO:0000259" key="9">
    <source>
        <dbReference type="Pfam" id="PF23598"/>
    </source>
</evidence>
<keyword evidence="5" id="KW-0067">ATP-binding</keyword>
<sequence>MEIIISIGAKISEYTVEPIGRQMGYLFHYKSNVENLRIQIQNLKCAKDKLQHSIDDAKKNGEEIEADVLHWLSRVDRMISQHTDCFVINEGRANMRCLSGQFLDLGSRYRLSRKAKKMAAEVGTAIQAAGGFNKVSYLPILQSIFEVKGYVAFQSRMSTFKRIMETLRNPNFDTIGVYGMGGVGKTMLCKEVAKQVKGQLLFSKVVMVTVSQTPNLENIQQEVAEKLGLNLNEKSIPARADRLRHRLRQEKKILVILDDIWEKLELQDIGISFGDDTNECKILLTSRSQDVLWNDMGVEQTFLVGVLSFSEATNLFNTIVADTIKNPNIQPLAIEIVKECAGLPIAIATVANALKNKSLPVWNNALQELRISTPTNIKGMHEKVYSSIKLSFDSLKSKEAKSLLVLCSLFHEDANIDIEHLLRQGTGWGLFKGVTKLEDARNKVVTLVEDLKTCCLLLDGDYSCCVKMHDVIRDVTISIASRDRHMHNFGSVAELEECIMDIDFRESTAISLSATDRNCHLPERLEIPKVKLFCMSSRSRPFWNLFMRFYDGAPYYRDLTIPNHFFQEMKELRVLELINICLRPLPSSFSFFENLQTLCLWYCDIGEVTIIGELKNLKILDLSGSNIEELPKEIGQLTRLRLLDLKYCSKLKVIRPNIISCLTSLQELNMDGTFIDWEVNEDNGERSNASLVELKNLHQLTALYLQIPYPSILPTDFFSEKLERYNLVIGAHVRYVGYDFEISKHLYLKLNKRDIFNEHGIEILLKKSETLFLNGLEGLNNLVHELDGEGFPQLKHLHFENNGGTQYIVESMEEVHACSAFVSLDILHLERLMNLEKICHGKLTEKCFGKLRVLEVDSCDKLKNLFSFSMARGLLQLEEIAVTKCKMMEKIILYEAEDDSQNVSYKTIQRIQFPQLRTLKLCSLPNLMHFYSQVETNCKSQRKDEQLVADFSLSFFNEKVTFPKLESLKLKGSASLKEIWCDQSAELHGDEEPLFVFSGLRGLTLSELPNLMHIWDDNYPKDRAFVSLMILQVLKCDKLKNLAPSWISFQNLIMLRVSNCHGMVNLLTSSTSKSLTHLRVMCISGCKSMTEIIANEESEMGGEIIFNQLVGFEVRRLPSLSCFYSGSFMMVFPKLKYVGISHCPEMRCLSRGAVSTPQLNKLTLLDEVWEDEGYSSGDDFIWPDRDGTELDFDELSLSDDEVDNYKQVQELIEGDINSTIRHLWEKDQVGLALQQLFME</sequence>
<evidence type="ECO:0008006" key="12">
    <source>
        <dbReference type="Google" id="ProtNLM"/>
    </source>
</evidence>
<dbReference type="InterPro" id="IPR055414">
    <property type="entry name" value="LRR_R13L4/SHOC2-like"/>
</dbReference>
<evidence type="ECO:0000313" key="10">
    <source>
        <dbReference type="EMBL" id="KAF3434389.1"/>
    </source>
</evidence>
<dbReference type="Pfam" id="PF23247">
    <property type="entry name" value="LRR_RPS2"/>
    <property type="match status" value="3"/>
</dbReference>
<evidence type="ECO:0000259" key="7">
    <source>
        <dbReference type="Pfam" id="PF00931"/>
    </source>
</evidence>
<dbReference type="InterPro" id="IPR001611">
    <property type="entry name" value="Leu-rich_rpt"/>
</dbReference>
<keyword evidence="6" id="KW-0175">Coiled coil</keyword>
<dbReference type="FunFam" id="3.40.50.300:FF:001091">
    <property type="entry name" value="Probable disease resistance protein At1g61300"/>
    <property type="match status" value="1"/>
</dbReference>
<dbReference type="GO" id="GO:0043531">
    <property type="term" value="F:ADP binding"/>
    <property type="evidence" value="ECO:0007669"/>
    <property type="project" value="InterPro"/>
</dbReference>
<reference evidence="10" key="1">
    <citation type="submission" date="2020-03" db="EMBL/GenBank/DDBJ databases">
        <title>A high-quality chromosome-level genome assembly of a woody plant with both climbing and erect habits, Rhamnella rubrinervis.</title>
        <authorList>
            <person name="Lu Z."/>
            <person name="Yang Y."/>
            <person name="Zhu X."/>
            <person name="Sun Y."/>
        </authorList>
    </citation>
    <scope>NUCLEOTIDE SEQUENCE</scope>
    <source>
        <strain evidence="10">BYM</strain>
        <tissue evidence="10">Leaf</tissue>
    </source>
</reference>
<evidence type="ECO:0000256" key="2">
    <source>
        <dbReference type="ARBA" id="ARBA00022737"/>
    </source>
</evidence>
<feature type="domain" description="Disease resistance protein At4g27190-like leucine-rich repeats" evidence="8">
    <location>
        <begin position="956"/>
        <end position="1045"/>
    </location>
</feature>
<feature type="domain" description="Disease resistance protein At4g27190-like leucine-rich repeats" evidence="8">
    <location>
        <begin position="828"/>
        <end position="936"/>
    </location>
</feature>
<dbReference type="Pfam" id="PF00931">
    <property type="entry name" value="NB-ARC"/>
    <property type="match status" value="1"/>
</dbReference>
<dbReference type="InterPro" id="IPR057135">
    <property type="entry name" value="At4g27190-like_LRR"/>
</dbReference>
<keyword evidence="2" id="KW-0677">Repeat</keyword>